<reference evidence="2" key="1">
    <citation type="journal article" date="2009" name="Nature">
        <title>Genome sequence and analysis of the Irish potato famine pathogen Phytophthora infestans.</title>
        <authorList>
            <consortium name="The Broad Institute Genome Sequencing Platform"/>
            <person name="Haas B.J."/>
            <person name="Kamoun S."/>
            <person name="Zody M.C."/>
            <person name="Jiang R.H."/>
            <person name="Handsaker R.E."/>
            <person name="Cano L.M."/>
            <person name="Grabherr M."/>
            <person name="Kodira C.D."/>
            <person name="Raffaele S."/>
            <person name="Torto-Alalibo T."/>
            <person name="Bozkurt T.O."/>
            <person name="Ah-Fong A.M."/>
            <person name="Alvarado L."/>
            <person name="Anderson V.L."/>
            <person name="Armstrong M.R."/>
            <person name="Avrova A."/>
            <person name="Baxter L."/>
            <person name="Beynon J."/>
            <person name="Boevink P.C."/>
            <person name="Bollmann S.R."/>
            <person name="Bos J.I."/>
            <person name="Bulone V."/>
            <person name="Cai G."/>
            <person name="Cakir C."/>
            <person name="Carrington J.C."/>
            <person name="Chawner M."/>
            <person name="Conti L."/>
            <person name="Costanzo S."/>
            <person name="Ewan R."/>
            <person name="Fahlgren N."/>
            <person name="Fischbach M.A."/>
            <person name="Fugelstad J."/>
            <person name="Gilroy E.M."/>
            <person name="Gnerre S."/>
            <person name="Green P.J."/>
            <person name="Grenville-Briggs L.J."/>
            <person name="Griffith J."/>
            <person name="Grunwald N.J."/>
            <person name="Horn K."/>
            <person name="Horner N.R."/>
            <person name="Hu C.H."/>
            <person name="Huitema E."/>
            <person name="Jeong D.H."/>
            <person name="Jones A.M."/>
            <person name="Jones J.D."/>
            <person name="Jones R.W."/>
            <person name="Karlsson E.K."/>
            <person name="Kunjeti S.G."/>
            <person name="Lamour K."/>
            <person name="Liu Z."/>
            <person name="Ma L."/>
            <person name="Maclean D."/>
            <person name="Chibucos M.C."/>
            <person name="McDonald H."/>
            <person name="McWalters J."/>
            <person name="Meijer H.J."/>
            <person name="Morgan W."/>
            <person name="Morris P.F."/>
            <person name="Munro C.A."/>
            <person name="O'Neill K."/>
            <person name="Ospina-Giraldo M."/>
            <person name="Pinzon A."/>
            <person name="Pritchard L."/>
            <person name="Ramsahoye B."/>
            <person name="Ren Q."/>
            <person name="Restrepo S."/>
            <person name="Roy S."/>
            <person name="Sadanandom A."/>
            <person name="Savidor A."/>
            <person name="Schornack S."/>
            <person name="Schwartz D.C."/>
            <person name="Schumann U.D."/>
            <person name="Schwessinger B."/>
            <person name="Seyer L."/>
            <person name="Sharpe T."/>
            <person name="Silvar C."/>
            <person name="Song J."/>
            <person name="Studholme D.J."/>
            <person name="Sykes S."/>
            <person name="Thines M."/>
            <person name="van de Vondervoort P.J."/>
            <person name="Phuntumart V."/>
            <person name="Wawra S."/>
            <person name="Weide R."/>
            <person name="Win J."/>
            <person name="Young C."/>
            <person name="Zhou S."/>
            <person name="Fry W."/>
            <person name="Meyers B.C."/>
            <person name="van West P."/>
            <person name="Ristaino J."/>
            <person name="Govers F."/>
            <person name="Birch P.R."/>
            <person name="Whisson S.C."/>
            <person name="Judelson H.S."/>
            <person name="Nusbaum C."/>
        </authorList>
    </citation>
    <scope>NUCLEOTIDE SEQUENCE [LARGE SCALE GENOMIC DNA]</scope>
    <source>
        <strain evidence="2">T30-4</strain>
    </source>
</reference>
<evidence type="ECO:0000313" key="2">
    <source>
        <dbReference type="Proteomes" id="UP000006643"/>
    </source>
</evidence>
<dbReference type="VEuPathDB" id="FungiDB:PITG_12045"/>
<dbReference type="OrthoDB" id="103481at2759"/>
<name>D0NHS8_PHYIT</name>
<evidence type="ECO:0000313" key="1">
    <source>
        <dbReference type="EMBL" id="EEY59003.1"/>
    </source>
</evidence>
<protein>
    <recommendedName>
        <fullName evidence="3">C2H2-type domain-containing protein</fullName>
    </recommendedName>
</protein>
<organism evidence="1 2">
    <name type="scientific">Phytophthora infestans (strain T30-4)</name>
    <name type="common">Potato late blight agent</name>
    <dbReference type="NCBI Taxonomy" id="403677"/>
    <lineage>
        <taxon>Eukaryota</taxon>
        <taxon>Sar</taxon>
        <taxon>Stramenopiles</taxon>
        <taxon>Oomycota</taxon>
        <taxon>Peronosporomycetes</taxon>
        <taxon>Peronosporales</taxon>
        <taxon>Peronosporaceae</taxon>
        <taxon>Phytophthora</taxon>
    </lineage>
</organism>
<sequence>MALTSSQICSMLFPAVRDNMHTCTTCGKTYMTGIATQTHIITCGAAMPTTSNSSKKQHAVKPT</sequence>
<accession>D0NHS8</accession>
<dbReference type="KEGG" id="pif:PITG_12045"/>
<proteinExistence type="predicted"/>
<gene>
    <name evidence="1" type="ORF">PITG_12045</name>
</gene>
<dbReference type="GeneID" id="9471013"/>
<dbReference type="AlphaFoldDB" id="D0NHS8"/>
<evidence type="ECO:0008006" key="3">
    <source>
        <dbReference type="Google" id="ProtNLM"/>
    </source>
</evidence>
<dbReference type="HOGENOM" id="CLU_2890630_0_0_1"/>
<keyword evidence="2" id="KW-1185">Reference proteome</keyword>
<dbReference type="InParanoid" id="D0NHS8"/>
<dbReference type="EMBL" id="DS028138">
    <property type="protein sequence ID" value="EEY59003.1"/>
    <property type="molecule type" value="Genomic_DNA"/>
</dbReference>
<dbReference type="Proteomes" id="UP000006643">
    <property type="component" value="Unassembled WGS sequence"/>
</dbReference>
<dbReference type="RefSeq" id="XP_002901476.1">
    <property type="nucleotide sequence ID" value="XM_002901430.1"/>
</dbReference>